<dbReference type="EMBL" id="CP006912">
    <property type="protein sequence ID" value="AHB49968.1"/>
    <property type="molecule type" value="Genomic_DNA"/>
</dbReference>
<proteinExistence type="predicted"/>
<evidence type="ECO:0000313" key="1">
    <source>
        <dbReference type="EMBL" id="AHB49968.1"/>
    </source>
</evidence>
<dbReference type="HOGENOM" id="CLU_2633310_0_0_5"/>
<reference evidence="1 2" key="1">
    <citation type="journal article" date="2014" name="Genome Announc.">
        <title>Complete Genome Sequence of Hyphomicrobium nitrativorans Strain NL23, a Denitrifying Bacterium Isolated from Biofilm of a Methanol-Fed Denitrification System Treating Seawater at the Montreal Biodome.</title>
        <authorList>
            <person name="Martineau C."/>
            <person name="Villeneuve C."/>
            <person name="Mauffrey F."/>
            <person name="Villemur R."/>
        </authorList>
    </citation>
    <scope>NUCLEOTIDE SEQUENCE [LARGE SCALE GENOMIC DNA]</scope>
    <source>
        <strain evidence="1">NL23</strain>
    </source>
</reference>
<name>V5SHF2_9HYPH</name>
<organism evidence="1 2">
    <name type="scientific">Hyphomicrobium nitrativorans NL23</name>
    <dbReference type="NCBI Taxonomy" id="1029756"/>
    <lineage>
        <taxon>Bacteria</taxon>
        <taxon>Pseudomonadati</taxon>
        <taxon>Pseudomonadota</taxon>
        <taxon>Alphaproteobacteria</taxon>
        <taxon>Hyphomicrobiales</taxon>
        <taxon>Hyphomicrobiaceae</taxon>
        <taxon>Hyphomicrobium</taxon>
    </lineage>
</organism>
<protein>
    <submittedName>
        <fullName evidence="1">Uncharacterized protein</fullName>
    </submittedName>
</protein>
<sequence>MPIDGLDSLLWLLRQQAMSAARGAAVTAERVSRYLDAIGTMSAFSACRRFSQLGDDGSDAEKADEAGMRAWPLRDFR</sequence>
<evidence type="ECO:0000313" key="2">
    <source>
        <dbReference type="Proteomes" id="UP000018542"/>
    </source>
</evidence>
<dbReference type="STRING" id="1029756.W911_04765"/>
<dbReference type="KEGG" id="hni:W911_04765"/>
<dbReference type="AlphaFoldDB" id="V5SHF2"/>
<dbReference type="Proteomes" id="UP000018542">
    <property type="component" value="Chromosome"/>
</dbReference>
<gene>
    <name evidence="1" type="ORF">W911_04765</name>
</gene>
<keyword evidence="2" id="KW-1185">Reference proteome</keyword>
<accession>V5SHF2</accession>